<evidence type="ECO:0000313" key="2">
    <source>
        <dbReference type="EMBL" id="PJI83073.1"/>
    </source>
</evidence>
<reference evidence="2 3" key="1">
    <citation type="submission" date="2017-11" db="EMBL/GenBank/DDBJ databases">
        <title>Genomic Encyclopedia of Type Strains, Phase III (KMG-III): the genomes of soil and plant-associated and newly described type strains.</title>
        <authorList>
            <person name="Whitman W."/>
        </authorList>
    </citation>
    <scope>NUCLEOTIDE SEQUENCE [LARGE SCALE GENOMIC DNA]</scope>
    <source>
        <strain evidence="2 3">UB-Domo-W1</strain>
    </source>
</reference>
<evidence type="ECO:0000313" key="3">
    <source>
        <dbReference type="Proteomes" id="UP000229366"/>
    </source>
</evidence>
<organism evidence="2 3">
    <name type="scientific">Polynucleobacter brandtiae</name>
    <dbReference type="NCBI Taxonomy" id="1938816"/>
    <lineage>
        <taxon>Bacteria</taxon>
        <taxon>Pseudomonadati</taxon>
        <taxon>Pseudomonadota</taxon>
        <taxon>Betaproteobacteria</taxon>
        <taxon>Burkholderiales</taxon>
        <taxon>Burkholderiaceae</taxon>
        <taxon>Polynucleobacter</taxon>
    </lineage>
</organism>
<keyword evidence="3" id="KW-1185">Reference proteome</keyword>
<dbReference type="AlphaFoldDB" id="A0A2M8VYZ4"/>
<accession>A0A2M8VYZ4</accession>
<dbReference type="EMBL" id="PGTX01000001">
    <property type="protein sequence ID" value="PJI83073.1"/>
    <property type="molecule type" value="Genomic_DNA"/>
</dbReference>
<dbReference type="Proteomes" id="UP000229366">
    <property type="component" value="Unassembled WGS sequence"/>
</dbReference>
<comment type="caution">
    <text evidence="2">The sequence shown here is derived from an EMBL/GenBank/DDBJ whole genome shotgun (WGS) entry which is preliminary data.</text>
</comment>
<proteinExistence type="predicted"/>
<protein>
    <submittedName>
        <fullName evidence="2">Uncharacterized protein</fullName>
    </submittedName>
</protein>
<feature type="region of interest" description="Disordered" evidence="1">
    <location>
        <begin position="36"/>
        <end position="60"/>
    </location>
</feature>
<gene>
    <name evidence="2" type="ORF">B0G85_0464</name>
</gene>
<evidence type="ECO:0000256" key="1">
    <source>
        <dbReference type="SAM" id="MobiDB-lite"/>
    </source>
</evidence>
<dbReference type="OrthoDB" id="9144230at2"/>
<name>A0A2M8VYZ4_9BURK</name>
<dbReference type="RefSeq" id="WP_100378811.1">
    <property type="nucleotide sequence ID" value="NZ_CBCSBW010000001.1"/>
</dbReference>
<sequence>MNDIEFFAKLNPKPLTSLEEDFKAWRKEFQEDEKRNALRRASKLNPEPVGTTYERFPEEE</sequence>